<comment type="similarity">
    <text evidence="2 6">Belongs to the SURF1 family.</text>
</comment>
<comment type="subcellular location">
    <subcellularLocation>
        <location evidence="6">Cell membrane</location>
        <topology evidence="6">Multi-pass membrane protein</topology>
    </subcellularLocation>
    <subcellularLocation>
        <location evidence="1">Membrane</location>
    </subcellularLocation>
</comment>
<sequence>MKFLLRPGWLALTLVVFAFAGSCFTLLAPWQFSRNTERETQNAALQASFVGAPKPLGELLPGGAAPDERTQWHLATVTGSYLPDAEVIARLRTVQGEAAFEVLTPFRQADGAVILIDRGYVRPNAKSRVPDYAAPPSGTVNLVTRIRVDENDPKSRDAFADASTDGKLHSYVVDSRVVGRATKLEIRPGYYQLDNGQPGVLDALPLPQTDAGPFFSYALQWIAFGAMALFGWAYFTIRELKPGGALTGDKQRRKSVAEILAEDESAPASQSEKAGQNH</sequence>
<gene>
    <name evidence="7" type="ORF">SAMN05421504_11458</name>
</gene>
<protein>
    <recommendedName>
        <fullName evidence="6">SURF1-like protein</fullName>
    </recommendedName>
</protein>
<evidence type="ECO:0000256" key="5">
    <source>
        <dbReference type="ARBA" id="ARBA00023136"/>
    </source>
</evidence>
<dbReference type="Pfam" id="PF02104">
    <property type="entry name" value="SURF1"/>
    <property type="match status" value="1"/>
</dbReference>
<evidence type="ECO:0000256" key="2">
    <source>
        <dbReference type="ARBA" id="ARBA00007165"/>
    </source>
</evidence>
<dbReference type="PROSITE" id="PS50895">
    <property type="entry name" value="SURF1"/>
    <property type="match status" value="1"/>
</dbReference>
<reference evidence="7 8" key="1">
    <citation type="submission" date="2016-10" db="EMBL/GenBank/DDBJ databases">
        <authorList>
            <person name="de Groot N.N."/>
        </authorList>
    </citation>
    <scope>NUCLEOTIDE SEQUENCE [LARGE SCALE GENOMIC DNA]</scope>
    <source>
        <strain evidence="7 8">CPCC 202699</strain>
    </source>
</reference>
<dbReference type="Proteomes" id="UP000199515">
    <property type="component" value="Unassembled WGS sequence"/>
</dbReference>
<evidence type="ECO:0000313" key="8">
    <source>
        <dbReference type="Proteomes" id="UP000199515"/>
    </source>
</evidence>
<evidence type="ECO:0000256" key="6">
    <source>
        <dbReference type="RuleBase" id="RU363076"/>
    </source>
</evidence>
<dbReference type="EMBL" id="FNON01000014">
    <property type="protein sequence ID" value="SDZ38102.1"/>
    <property type="molecule type" value="Genomic_DNA"/>
</dbReference>
<evidence type="ECO:0000313" key="7">
    <source>
        <dbReference type="EMBL" id="SDZ38102.1"/>
    </source>
</evidence>
<dbReference type="STRING" id="589385.SAMN05421504_11458"/>
<keyword evidence="5 6" id="KW-0472">Membrane</keyword>
<dbReference type="PROSITE" id="PS51257">
    <property type="entry name" value="PROKAR_LIPOPROTEIN"/>
    <property type="match status" value="1"/>
</dbReference>
<dbReference type="PANTHER" id="PTHR23427">
    <property type="entry name" value="SURFEIT LOCUS PROTEIN"/>
    <property type="match status" value="1"/>
</dbReference>
<keyword evidence="3 6" id="KW-0812">Transmembrane</keyword>
<keyword evidence="6" id="KW-1003">Cell membrane</keyword>
<feature type="transmembrane region" description="Helical" evidence="6">
    <location>
        <begin position="214"/>
        <end position="235"/>
    </location>
</feature>
<evidence type="ECO:0000256" key="3">
    <source>
        <dbReference type="ARBA" id="ARBA00022692"/>
    </source>
</evidence>
<dbReference type="InterPro" id="IPR045214">
    <property type="entry name" value="Surf1/Surf4"/>
</dbReference>
<dbReference type="CDD" id="cd06662">
    <property type="entry name" value="SURF1"/>
    <property type="match status" value="1"/>
</dbReference>
<dbReference type="PANTHER" id="PTHR23427:SF2">
    <property type="entry name" value="SURFEIT LOCUS PROTEIN 1"/>
    <property type="match status" value="1"/>
</dbReference>
<keyword evidence="4 6" id="KW-1133">Transmembrane helix</keyword>
<proteinExistence type="inferred from homology"/>
<comment type="caution">
    <text evidence="6">Lacks conserved residue(s) required for the propagation of feature annotation.</text>
</comment>
<dbReference type="AlphaFoldDB" id="A0A1H3SJF7"/>
<keyword evidence="8" id="KW-1185">Reference proteome</keyword>
<accession>A0A1H3SJF7</accession>
<organism evidence="7 8">
    <name type="scientific">Amycolatopsis xylanica</name>
    <dbReference type="NCBI Taxonomy" id="589385"/>
    <lineage>
        <taxon>Bacteria</taxon>
        <taxon>Bacillati</taxon>
        <taxon>Actinomycetota</taxon>
        <taxon>Actinomycetes</taxon>
        <taxon>Pseudonocardiales</taxon>
        <taxon>Pseudonocardiaceae</taxon>
        <taxon>Amycolatopsis</taxon>
    </lineage>
</organism>
<dbReference type="GO" id="GO:0005886">
    <property type="term" value="C:plasma membrane"/>
    <property type="evidence" value="ECO:0007669"/>
    <property type="project" value="UniProtKB-SubCell"/>
</dbReference>
<name>A0A1H3SJF7_9PSEU</name>
<evidence type="ECO:0000256" key="4">
    <source>
        <dbReference type="ARBA" id="ARBA00022989"/>
    </source>
</evidence>
<dbReference type="InterPro" id="IPR002994">
    <property type="entry name" value="Surf1/Shy1"/>
</dbReference>
<evidence type="ECO:0000256" key="1">
    <source>
        <dbReference type="ARBA" id="ARBA00004370"/>
    </source>
</evidence>